<feature type="region of interest" description="Disordered" evidence="2">
    <location>
        <begin position="46"/>
        <end position="67"/>
    </location>
</feature>
<dbReference type="OrthoDB" id="484237at2759"/>
<comment type="caution">
    <text evidence="3">The sequence shown here is derived from an EMBL/GenBank/DDBJ whole genome shotgun (WGS) entry which is preliminary data.</text>
</comment>
<reference evidence="3 4" key="1">
    <citation type="submission" date="2020-04" db="EMBL/GenBank/DDBJ databases">
        <title>Perkinsus chesapeaki whole genome sequence.</title>
        <authorList>
            <person name="Bogema D.R."/>
        </authorList>
    </citation>
    <scope>NUCLEOTIDE SEQUENCE [LARGE SCALE GENOMIC DNA]</scope>
    <source>
        <strain evidence="3">ATCC PRA-425</strain>
    </source>
</reference>
<evidence type="ECO:0000256" key="2">
    <source>
        <dbReference type="SAM" id="MobiDB-lite"/>
    </source>
</evidence>
<dbReference type="Proteomes" id="UP000591131">
    <property type="component" value="Unassembled WGS sequence"/>
</dbReference>
<keyword evidence="4" id="KW-1185">Reference proteome</keyword>
<feature type="coiled-coil region" evidence="1">
    <location>
        <begin position="426"/>
        <end position="464"/>
    </location>
</feature>
<name>A0A7J6L9Q2_PERCH</name>
<dbReference type="EMBL" id="JAAPAO010000630">
    <property type="protein sequence ID" value="KAF4655899.1"/>
    <property type="molecule type" value="Genomic_DNA"/>
</dbReference>
<proteinExistence type="predicted"/>
<sequence length="543" mass="62542">MIRQSIQQTPDAKPRLVEGESVLIESLRKQVQLLSIENSLLVKKADAAEGERQSNGRASPAGGTPREAIKHEVKELRRALADKGKEIEELRRGMEEDRRESEMAAARGNMEAEARLERANKEVECIKRQLKMADEETDKIWAERVYAERRLRDIIEQGDEKLHKMSAEMASLKVIMEERDKALRIMETRVVAARDIIRHDETTLERRTRELTEECEGLREEYEKVKEGRAAAEERLAHVEREMVVLQKECEKLRGETKQLPVVTVKLAEYPHRRGCPQLGLNYSGEEWAEQVARGDRELANRRVAEKELKTLRQEMEQLLLKMREDIDCVQVETLKRELHEARVMLTERQEEAAKSREELCRLRADLDLMKTSQLERLAQENDRLKRRSMEAQQLMDEAHEETLRPPLQNCRLSAKPFSPYKDSLLKRTAGDADGLRKEKGRLEKELENVREGYGREIRRLTEEANTYKKITEVQGEKLKRLEALQRDIGRIDVAGCGSGILGVVTFVSLQLHGGLSALQTLARTMDDVSEYKSGGEETSFRT</sequence>
<feature type="region of interest" description="Disordered" evidence="2">
    <location>
        <begin position="92"/>
        <end position="112"/>
    </location>
</feature>
<feature type="compositionally biased region" description="Basic and acidic residues" evidence="2">
    <location>
        <begin position="92"/>
        <end position="102"/>
    </location>
</feature>
<evidence type="ECO:0000313" key="3">
    <source>
        <dbReference type="EMBL" id="KAF4655899.1"/>
    </source>
</evidence>
<evidence type="ECO:0000256" key="1">
    <source>
        <dbReference type="SAM" id="Coils"/>
    </source>
</evidence>
<gene>
    <name evidence="3" type="primary">CYC2_3</name>
    <name evidence="3" type="ORF">FOL47_009247</name>
</gene>
<evidence type="ECO:0000313" key="4">
    <source>
        <dbReference type="Proteomes" id="UP000591131"/>
    </source>
</evidence>
<protein>
    <submittedName>
        <fullName evidence="3">Mitochondrial peripheral inner membrane protein</fullName>
    </submittedName>
</protein>
<accession>A0A7J6L9Q2</accession>
<feature type="coiled-coil region" evidence="1">
    <location>
        <begin position="201"/>
        <end position="256"/>
    </location>
</feature>
<dbReference type="AlphaFoldDB" id="A0A7J6L9Q2"/>
<keyword evidence="1" id="KW-0175">Coiled coil</keyword>
<feature type="coiled-coil region" evidence="1">
    <location>
        <begin position="302"/>
        <end position="402"/>
    </location>
</feature>
<organism evidence="3 4">
    <name type="scientific">Perkinsus chesapeaki</name>
    <name type="common">Clam parasite</name>
    <name type="synonym">Perkinsus andrewsi</name>
    <dbReference type="NCBI Taxonomy" id="330153"/>
    <lineage>
        <taxon>Eukaryota</taxon>
        <taxon>Sar</taxon>
        <taxon>Alveolata</taxon>
        <taxon>Perkinsozoa</taxon>
        <taxon>Perkinsea</taxon>
        <taxon>Perkinsida</taxon>
        <taxon>Perkinsidae</taxon>
        <taxon>Perkinsus</taxon>
    </lineage>
</organism>